<proteinExistence type="predicted"/>
<dbReference type="GeneID" id="108008039"/>
<dbReference type="RefSeq" id="XP_016927312.4">
    <property type="nucleotide sequence ID" value="XM_017071823.4"/>
</dbReference>
<dbReference type="Proteomes" id="UP001652628">
    <property type="component" value="Chromosome 3"/>
</dbReference>
<keyword evidence="2" id="KW-1185">Reference proteome</keyword>
<protein>
    <submittedName>
        <fullName evidence="3">Uncharacterized protein</fullName>
    </submittedName>
</protein>
<dbReference type="AlphaFoldDB" id="A0AB39Z2D9"/>
<gene>
    <name evidence="3" type="primary">LOC108008039</name>
</gene>
<name>A0AB39Z2D9_DROSZ</name>
<evidence type="ECO:0000313" key="3">
    <source>
        <dbReference type="RefSeq" id="XP_016927312.4"/>
    </source>
</evidence>
<reference evidence="3" key="1">
    <citation type="submission" date="2025-08" db="UniProtKB">
        <authorList>
            <consortium name="RefSeq"/>
        </authorList>
    </citation>
    <scope>IDENTIFICATION</scope>
</reference>
<organism evidence="2 3">
    <name type="scientific">Drosophila suzukii</name>
    <name type="common">Spotted-wing drosophila fruit fly</name>
    <dbReference type="NCBI Taxonomy" id="28584"/>
    <lineage>
        <taxon>Eukaryota</taxon>
        <taxon>Metazoa</taxon>
        <taxon>Ecdysozoa</taxon>
        <taxon>Arthropoda</taxon>
        <taxon>Hexapoda</taxon>
        <taxon>Insecta</taxon>
        <taxon>Pterygota</taxon>
        <taxon>Neoptera</taxon>
        <taxon>Endopterygota</taxon>
        <taxon>Diptera</taxon>
        <taxon>Brachycera</taxon>
        <taxon>Muscomorpha</taxon>
        <taxon>Ephydroidea</taxon>
        <taxon>Drosophilidae</taxon>
        <taxon>Drosophila</taxon>
        <taxon>Sophophora</taxon>
    </lineage>
</organism>
<sequence length="335" mass="38700">MDTLCKFLSADLYCLLKQIFSNLVSGSSSSDSDETLAIQRVRSKDDIARQLVTRPSYTIRHEYPGPLVTYDGEERCEPRLIRFSDLNTSQLDLIFEAYKDEDDDLDKNHRKQCPKKEDSCEENPRSRVTFKEEPKCSRKKRNFGCQTTFSIDDDCFEEDSEDDDDQKEGINTKLVHFLKGLFPQKKCSNKSRLAGGKEKTSGFDENPPPEEELKELEDSAQALYEDYITSTCKSASWDSLKPAAKLRFQWKALTGDDLKETPYENFSESFTRSFREAFPSVKDSSLKNEKRITWCSMDRSQRMPFILQALLYQVAMGAIDPEDHCAVRELFHKLR</sequence>
<accession>A0AB39Z2D9</accession>
<evidence type="ECO:0000256" key="1">
    <source>
        <dbReference type="SAM" id="MobiDB-lite"/>
    </source>
</evidence>
<feature type="region of interest" description="Disordered" evidence="1">
    <location>
        <begin position="188"/>
        <end position="215"/>
    </location>
</feature>
<evidence type="ECO:0000313" key="2">
    <source>
        <dbReference type="Proteomes" id="UP001652628"/>
    </source>
</evidence>